<dbReference type="InterPro" id="IPR007110">
    <property type="entry name" value="Ig-like_dom"/>
</dbReference>
<evidence type="ECO:0000256" key="8">
    <source>
        <dbReference type="ARBA" id="ARBA00023157"/>
    </source>
</evidence>
<dbReference type="GO" id="GO:0007155">
    <property type="term" value="P:cell adhesion"/>
    <property type="evidence" value="ECO:0007669"/>
    <property type="project" value="UniProtKB-KW"/>
</dbReference>
<feature type="signal peptide" evidence="12">
    <location>
        <begin position="1"/>
        <end position="23"/>
    </location>
</feature>
<dbReference type="SMART" id="SM00060">
    <property type="entry name" value="FN3"/>
    <property type="match status" value="2"/>
</dbReference>
<dbReference type="InterPro" id="IPR003598">
    <property type="entry name" value="Ig_sub2"/>
</dbReference>
<dbReference type="FunFam" id="2.60.40.10:FF:003312">
    <property type="entry name" value="Neural cell adhesion molecule 3"/>
    <property type="match status" value="1"/>
</dbReference>
<dbReference type="InterPro" id="IPR009138">
    <property type="entry name" value="Neural_cell_adh"/>
</dbReference>
<evidence type="ECO:0000256" key="12">
    <source>
        <dbReference type="SAM" id="SignalP"/>
    </source>
</evidence>
<dbReference type="PANTHER" id="PTHR12231">
    <property type="entry name" value="CTX-RELATED TYPE I TRANSMEMBRANE PROTEIN"/>
    <property type="match status" value="1"/>
</dbReference>
<dbReference type="SUPFAM" id="SSF49265">
    <property type="entry name" value="Fibronectin type III"/>
    <property type="match status" value="1"/>
</dbReference>
<evidence type="ECO:0000313" key="16">
    <source>
        <dbReference type="Proteomes" id="UP000265180"/>
    </source>
</evidence>
<dbReference type="FunFam" id="2.60.40.10:FF:001932">
    <property type="entry name" value="Neural cell adhesion molecule 1a"/>
    <property type="match status" value="1"/>
</dbReference>
<keyword evidence="6 11" id="KW-1133">Transmembrane helix</keyword>
<evidence type="ECO:0000256" key="6">
    <source>
        <dbReference type="ARBA" id="ARBA00022989"/>
    </source>
</evidence>
<reference evidence="15 16" key="2">
    <citation type="submission" date="2017-04" db="EMBL/GenBank/DDBJ databases">
        <title>CpG methylation of centromeres and impact of large insertions on vertebrate speciation.</title>
        <authorList>
            <person name="Ichikawa K."/>
            <person name="Yoshimura J."/>
            <person name="Morishita S."/>
        </authorList>
    </citation>
    <scope>NUCLEOTIDE SEQUENCE</scope>
    <source>
        <strain evidence="15 16">HNI</strain>
    </source>
</reference>
<feature type="domain" description="Ig-like" evidence="13">
    <location>
        <begin position="114"/>
        <end position="201"/>
    </location>
</feature>
<comment type="subcellular location">
    <subcellularLocation>
        <location evidence="1">Membrane</location>
        <topology evidence="1">Single-pass membrane protein</topology>
    </subcellularLocation>
</comment>
<feature type="chain" id="PRO_5017938441" evidence="12">
    <location>
        <begin position="24"/>
        <end position="740"/>
    </location>
</feature>
<dbReference type="FunFam" id="2.60.40.10:FF:003311">
    <property type="entry name" value="Neural cell adhesion molecule 3"/>
    <property type="match status" value="1"/>
</dbReference>
<dbReference type="FunFam" id="2.60.40.10:FF:002118">
    <property type="entry name" value="Neural cell adhesion molecule 3"/>
    <property type="match status" value="1"/>
</dbReference>
<feature type="domain" description="Ig-like" evidence="13">
    <location>
        <begin position="6"/>
        <end position="107"/>
    </location>
</feature>
<keyword evidence="9" id="KW-0325">Glycoprotein</keyword>
<keyword evidence="5" id="KW-0130">Cell adhesion</keyword>
<evidence type="ECO:0000256" key="4">
    <source>
        <dbReference type="ARBA" id="ARBA00022737"/>
    </source>
</evidence>
<dbReference type="Pfam" id="PF00041">
    <property type="entry name" value="fn3"/>
    <property type="match status" value="2"/>
</dbReference>
<dbReference type="InterPro" id="IPR051170">
    <property type="entry name" value="Neural/epithelial_adhesion"/>
</dbReference>
<dbReference type="InterPro" id="IPR003961">
    <property type="entry name" value="FN3_dom"/>
</dbReference>
<keyword evidence="7 11" id="KW-0472">Membrane</keyword>
<evidence type="ECO:0000259" key="14">
    <source>
        <dbReference type="PROSITE" id="PS50853"/>
    </source>
</evidence>
<dbReference type="InterPro" id="IPR013783">
    <property type="entry name" value="Ig-like_fold"/>
</dbReference>
<evidence type="ECO:0000256" key="7">
    <source>
        <dbReference type="ARBA" id="ARBA00023136"/>
    </source>
</evidence>
<dbReference type="CDD" id="cd00063">
    <property type="entry name" value="FN3"/>
    <property type="match status" value="2"/>
</dbReference>
<dbReference type="InterPro" id="IPR013098">
    <property type="entry name" value="Ig_I-set"/>
</dbReference>
<dbReference type="InterPro" id="IPR003599">
    <property type="entry name" value="Ig_sub"/>
</dbReference>
<dbReference type="PRINTS" id="PR01838">
    <property type="entry name" value="NCAMFAMILY"/>
</dbReference>
<evidence type="ECO:0000259" key="13">
    <source>
        <dbReference type="PROSITE" id="PS50835"/>
    </source>
</evidence>
<feature type="domain" description="Ig-like" evidence="13">
    <location>
        <begin position="208"/>
        <end position="292"/>
    </location>
</feature>
<dbReference type="PANTHER" id="PTHR12231:SF253">
    <property type="entry name" value="DPR-INTERACTING PROTEIN ETA, ISOFORM B-RELATED"/>
    <property type="match status" value="1"/>
</dbReference>
<feature type="domain" description="Fibronectin type-III" evidence="14">
    <location>
        <begin position="526"/>
        <end position="624"/>
    </location>
</feature>
<dbReference type="Gene3D" id="2.60.40.10">
    <property type="entry name" value="Immunoglobulins"/>
    <property type="match status" value="6"/>
</dbReference>
<evidence type="ECO:0000256" key="5">
    <source>
        <dbReference type="ARBA" id="ARBA00022889"/>
    </source>
</evidence>
<feature type="domain" description="Ig-like" evidence="13">
    <location>
        <begin position="299"/>
        <end position="428"/>
    </location>
</feature>
<dbReference type="InterPro" id="IPR036116">
    <property type="entry name" value="FN3_sf"/>
</dbReference>
<evidence type="ECO:0000256" key="10">
    <source>
        <dbReference type="ARBA" id="ARBA00023319"/>
    </source>
</evidence>
<feature type="transmembrane region" description="Helical" evidence="11">
    <location>
        <begin position="633"/>
        <end position="654"/>
    </location>
</feature>
<evidence type="ECO:0000256" key="11">
    <source>
        <dbReference type="SAM" id="Phobius"/>
    </source>
</evidence>
<keyword evidence="2 11" id="KW-0812">Transmembrane</keyword>
<reference evidence="15" key="4">
    <citation type="submission" date="2025-09" db="UniProtKB">
        <authorList>
            <consortium name="Ensembl"/>
        </authorList>
    </citation>
    <scope>IDENTIFICATION</scope>
    <source>
        <strain evidence="15">HNI</strain>
    </source>
</reference>
<protein>
    <submittedName>
        <fullName evidence="15">Neural cell adhesion molecule 3</fullName>
    </submittedName>
</protein>
<keyword evidence="8" id="KW-1015">Disulfide bond</keyword>
<accession>A0A3P9LCP5</accession>
<keyword evidence="4" id="KW-0677">Repeat</keyword>
<dbReference type="PROSITE" id="PS50835">
    <property type="entry name" value="IG_LIKE"/>
    <property type="match status" value="4"/>
</dbReference>
<dbReference type="SUPFAM" id="SSF48726">
    <property type="entry name" value="Immunoglobulin"/>
    <property type="match status" value="4"/>
</dbReference>
<dbReference type="PROSITE" id="PS50853">
    <property type="entry name" value="FN3"/>
    <property type="match status" value="2"/>
</dbReference>
<evidence type="ECO:0000313" key="15">
    <source>
        <dbReference type="Ensembl" id="ENSORLP00020018485.1"/>
    </source>
</evidence>
<organism evidence="15 16">
    <name type="scientific">Oryzias latipes</name>
    <name type="common">Japanese rice fish</name>
    <name type="synonym">Japanese killifish</name>
    <dbReference type="NCBI Taxonomy" id="8090"/>
    <lineage>
        <taxon>Eukaryota</taxon>
        <taxon>Metazoa</taxon>
        <taxon>Chordata</taxon>
        <taxon>Craniata</taxon>
        <taxon>Vertebrata</taxon>
        <taxon>Euteleostomi</taxon>
        <taxon>Actinopterygii</taxon>
        <taxon>Neopterygii</taxon>
        <taxon>Teleostei</taxon>
        <taxon>Neoteleostei</taxon>
        <taxon>Acanthomorphata</taxon>
        <taxon>Ovalentaria</taxon>
        <taxon>Atherinomorphae</taxon>
        <taxon>Beloniformes</taxon>
        <taxon>Adrianichthyidae</taxon>
        <taxon>Oryziinae</taxon>
        <taxon>Oryzias</taxon>
    </lineage>
</organism>
<proteinExistence type="predicted"/>
<dbReference type="Pfam" id="PF07679">
    <property type="entry name" value="I-set"/>
    <property type="match status" value="2"/>
</dbReference>
<evidence type="ECO:0000256" key="1">
    <source>
        <dbReference type="ARBA" id="ARBA00004167"/>
    </source>
</evidence>
<evidence type="ECO:0000256" key="9">
    <source>
        <dbReference type="ARBA" id="ARBA00023180"/>
    </source>
</evidence>
<reference key="1">
    <citation type="journal article" date="2007" name="Nature">
        <title>The medaka draft genome and insights into vertebrate genome evolution.</title>
        <authorList>
            <person name="Kasahara M."/>
            <person name="Naruse K."/>
            <person name="Sasaki S."/>
            <person name="Nakatani Y."/>
            <person name="Qu W."/>
            <person name="Ahsan B."/>
            <person name="Yamada T."/>
            <person name="Nagayasu Y."/>
            <person name="Doi K."/>
            <person name="Kasai Y."/>
            <person name="Jindo T."/>
            <person name="Kobayashi D."/>
            <person name="Shimada A."/>
            <person name="Toyoda A."/>
            <person name="Kuroki Y."/>
            <person name="Fujiyama A."/>
            <person name="Sasaki T."/>
            <person name="Shimizu A."/>
            <person name="Asakawa S."/>
            <person name="Shimizu N."/>
            <person name="Hashimoto S."/>
            <person name="Yang J."/>
            <person name="Lee Y."/>
            <person name="Matsushima K."/>
            <person name="Sugano S."/>
            <person name="Sakaizumi M."/>
            <person name="Narita T."/>
            <person name="Ohishi K."/>
            <person name="Haga S."/>
            <person name="Ohta F."/>
            <person name="Nomoto H."/>
            <person name="Nogata K."/>
            <person name="Morishita T."/>
            <person name="Endo T."/>
            <person name="Shin-I T."/>
            <person name="Takeda H."/>
            <person name="Morishita S."/>
            <person name="Kohara Y."/>
        </authorList>
    </citation>
    <scope>NUCLEOTIDE SEQUENCE [LARGE SCALE GENOMIC DNA]</scope>
    <source>
        <strain>Hd-rR</strain>
    </source>
</reference>
<dbReference type="SMART" id="SM00409">
    <property type="entry name" value="IG"/>
    <property type="match status" value="4"/>
</dbReference>
<keyword evidence="10" id="KW-0393">Immunoglobulin domain</keyword>
<dbReference type="InterPro" id="IPR036179">
    <property type="entry name" value="Ig-like_dom_sf"/>
</dbReference>
<evidence type="ECO:0000256" key="3">
    <source>
        <dbReference type="ARBA" id="ARBA00022729"/>
    </source>
</evidence>
<dbReference type="GO" id="GO:0005886">
    <property type="term" value="C:plasma membrane"/>
    <property type="evidence" value="ECO:0007669"/>
    <property type="project" value="UniProtKB-ARBA"/>
</dbReference>
<keyword evidence="3 12" id="KW-0732">Signal</keyword>
<dbReference type="Ensembl" id="ENSORLT00020027464.1">
    <property type="protein sequence ID" value="ENSORLP00020018485.1"/>
    <property type="gene ID" value="ENSORLG00020019436.1"/>
</dbReference>
<dbReference type="AlphaFoldDB" id="A0A3P9LCP5"/>
<dbReference type="Proteomes" id="UP000265180">
    <property type="component" value="Chromosome 16"/>
</dbReference>
<name>A0A3P9LCP5_ORYLA</name>
<dbReference type="SMART" id="SM00408">
    <property type="entry name" value="IGc2"/>
    <property type="match status" value="4"/>
</dbReference>
<evidence type="ECO:0000256" key="2">
    <source>
        <dbReference type="ARBA" id="ARBA00022692"/>
    </source>
</evidence>
<reference evidence="15" key="3">
    <citation type="submission" date="2025-08" db="UniProtKB">
        <authorList>
            <consortium name="Ensembl"/>
        </authorList>
    </citation>
    <scope>IDENTIFICATION</scope>
    <source>
        <strain evidence="15">HNI</strain>
    </source>
</reference>
<feature type="domain" description="Fibronectin type-III" evidence="14">
    <location>
        <begin position="430"/>
        <end position="524"/>
    </location>
</feature>
<dbReference type="Pfam" id="PF13927">
    <property type="entry name" value="Ig_3"/>
    <property type="match status" value="2"/>
</dbReference>
<sequence length="740" mass="80832">MLNKSPLILRMALLLLQVFSTDAKMDIITSKQDFKVGEEILLLCKAGGEGDITWLKGEDEVDDEEIVQKVDETSSKLVIKKASLEDAGRYTCKCDYDNGHQDDTQVTLYVYEGPSFGSTTTYHEFLEGTDGNVPCLVTGKPAVDVQWFRDKQEIASSGHSHLRKMPDNTLHIGKVRREDAGMYVCHAQIRGRPISNQLHVSIVVNAPPTVHLREEVQKVIAGPETNVTLLCLVDGLPKPSINWSLPVTFDPSRHHFNSDRSQLILNSVVRADFGEYICTAINKIAEDSATFTLHVFEAPEVFVSADQHHVSVGESVSVSCNVSGYPEPELHWLNKQKGQTLVRMQEITLFSKLSFAIEHVLTNMQCSKSGMSIFALSSVALCQDVTSGRVRVVEGVLEIDDIMPSDGGLYSCMAVSSSGNASRDVAIYTQPGPLHYLSVSGGPTSVLFSLKALPISGGAPIKSFVLQWKENPEEKWSEMMVPVSDPLIITNLKPYTVYTVRLAALNVVGPGLFSEESDVRTEGIGEPDSPVVSADQIKIEGNTFSVPLKQSDDGGSPLLHFQVKYKQDAEVDEWKEIQLQPDTNSVTLKDLAFGSDYQLEIIAVNANGSSMPATFNFTIAERPASSNLTKGSVVGIVMVIFLVVFLVVDATCCYRNRCGLLMSIAVKLFGQKIPGLKMLDGEDGTTKGEVKLKGISTPRGSLQSSGVQTIRKEADQLTEVTCDKAPLTKHEKTQISAVDA</sequence>